<keyword evidence="2" id="KW-1185">Reference proteome</keyword>
<gene>
    <name evidence="1" type="ORF">BU16DRAFT_220785</name>
</gene>
<protein>
    <submittedName>
        <fullName evidence="1">Uncharacterized protein</fullName>
    </submittedName>
</protein>
<evidence type="ECO:0000313" key="2">
    <source>
        <dbReference type="Proteomes" id="UP000799750"/>
    </source>
</evidence>
<dbReference type="EMBL" id="MU004200">
    <property type="protein sequence ID" value="KAF2488993.1"/>
    <property type="molecule type" value="Genomic_DNA"/>
</dbReference>
<reference evidence="1" key="1">
    <citation type="journal article" date="2020" name="Stud. Mycol.">
        <title>101 Dothideomycetes genomes: a test case for predicting lifestyles and emergence of pathogens.</title>
        <authorList>
            <person name="Haridas S."/>
            <person name="Albert R."/>
            <person name="Binder M."/>
            <person name="Bloem J."/>
            <person name="Labutti K."/>
            <person name="Salamov A."/>
            <person name="Andreopoulos B."/>
            <person name="Baker S."/>
            <person name="Barry K."/>
            <person name="Bills G."/>
            <person name="Bluhm B."/>
            <person name="Cannon C."/>
            <person name="Castanera R."/>
            <person name="Culley D."/>
            <person name="Daum C."/>
            <person name="Ezra D."/>
            <person name="Gonzalez J."/>
            <person name="Henrissat B."/>
            <person name="Kuo A."/>
            <person name="Liang C."/>
            <person name="Lipzen A."/>
            <person name="Lutzoni F."/>
            <person name="Magnuson J."/>
            <person name="Mondo S."/>
            <person name="Nolan M."/>
            <person name="Ohm R."/>
            <person name="Pangilinan J."/>
            <person name="Park H.-J."/>
            <person name="Ramirez L."/>
            <person name="Alfaro M."/>
            <person name="Sun H."/>
            <person name="Tritt A."/>
            <person name="Yoshinaga Y."/>
            <person name="Zwiers L.-H."/>
            <person name="Turgeon B."/>
            <person name="Goodwin S."/>
            <person name="Spatafora J."/>
            <person name="Crous P."/>
            <person name="Grigoriev I."/>
        </authorList>
    </citation>
    <scope>NUCLEOTIDE SEQUENCE</scope>
    <source>
        <strain evidence="1">CBS 269.34</strain>
    </source>
</reference>
<evidence type="ECO:0000313" key="1">
    <source>
        <dbReference type="EMBL" id="KAF2488993.1"/>
    </source>
</evidence>
<dbReference type="AlphaFoldDB" id="A0A6A6QBI7"/>
<sequence>MHGTPDKPPTTGSRRCMAACRLPSRSRLKPSFDMGGLMENWSPSCRNRWAPRCDILRLPPLTQLSASHIGASTPVCSRHASHAHAEGEHRVVDLRSYTEYSSTAAEKRRAKVASGYMHARDVASLVLHQKLNLRWPRWEIRLPASRRWKHDGRPIELRSRQTLSNAFSADDCGIA</sequence>
<proteinExistence type="predicted"/>
<dbReference type="Proteomes" id="UP000799750">
    <property type="component" value="Unassembled WGS sequence"/>
</dbReference>
<name>A0A6A6QBI7_9PEZI</name>
<accession>A0A6A6QBI7</accession>
<organism evidence="1 2">
    <name type="scientific">Lophium mytilinum</name>
    <dbReference type="NCBI Taxonomy" id="390894"/>
    <lineage>
        <taxon>Eukaryota</taxon>
        <taxon>Fungi</taxon>
        <taxon>Dikarya</taxon>
        <taxon>Ascomycota</taxon>
        <taxon>Pezizomycotina</taxon>
        <taxon>Dothideomycetes</taxon>
        <taxon>Pleosporomycetidae</taxon>
        <taxon>Mytilinidiales</taxon>
        <taxon>Mytilinidiaceae</taxon>
        <taxon>Lophium</taxon>
    </lineage>
</organism>